<dbReference type="InterPro" id="IPR044722">
    <property type="entry name" value="SecA_SF2_C"/>
</dbReference>
<dbReference type="Pfam" id="PF07517">
    <property type="entry name" value="SecA_DEAD"/>
    <property type="match status" value="1"/>
</dbReference>
<dbReference type="InterPro" id="IPR020937">
    <property type="entry name" value="SecA_CS"/>
</dbReference>
<dbReference type="Proteomes" id="UP001432180">
    <property type="component" value="Chromosome"/>
</dbReference>
<dbReference type="EMBL" id="CP121472">
    <property type="protein sequence ID" value="WPL19565.1"/>
    <property type="molecule type" value="Genomic_DNA"/>
</dbReference>
<evidence type="ECO:0000256" key="3">
    <source>
        <dbReference type="ARBA" id="ARBA00022490"/>
    </source>
</evidence>
<keyword evidence="4" id="KW-0997">Cell inner membrane</keyword>
<dbReference type="CDD" id="cd18803">
    <property type="entry name" value="SF2_C_secA"/>
    <property type="match status" value="1"/>
</dbReference>
<evidence type="ECO:0000256" key="2">
    <source>
        <dbReference type="ARBA" id="ARBA00022475"/>
    </source>
</evidence>
<keyword evidence="8" id="KW-1278">Translocase</keyword>
<dbReference type="InterPro" id="IPR036670">
    <property type="entry name" value="SecA_X-link_sf"/>
</dbReference>
<dbReference type="SMART" id="SM00957">
    <property type="entry name" value="SecA_DEAD"/>
    <property type="match status" value="1"/>
</dbReference>
<evidence type="ECO:0000256" key="8">
    <source>
        <dbReference type="ARBA" id="ARBA00022967"/>
    </source>
</evidence>
<dbReference type="InterPro" id="IPR027417">
    <property type="entry name" value="P-loop_NTPase"/>
</dbReference>
<evidence type="ECO:0000313" key="14">
    <source>
        <dbReference type="EMBL" id="WPL19565.1"/>
    </source>
</evidence>
<keyword evidence="5" id="KW-0547">Nucleotide-binding</keyword>
<keyword evidence="2" id="KW-1003">Cell membrane</keyword>
<dbReference type="SUPFAM" id="SSF81767">
    <property type="entry name" value="Pre-protein crosslinking domain of SecA"/>
    <property type="match status" value="1"/>
</dbReference>
<dbReference type="Gene3D" id="3.90.1440.10">
    <property type="entry name" value="SecA, preprotein cross-linking domain"/>
    <property type="match status" value="1"/>
</dbReference>
<dbReference type="InterPro" id="IPR014018">
    <property type="entry name" value="SecA_motor_DEAD"/>
</dbReference>
<evidence type="ECO:0000313" key="15">
    <source>
        <dbReference type="Proteomes" id="UP001432180"/>
    </source>
</evidence>
<dbReference type="Pfam" id="PF21090">
    <property type="entry name" value="P-loop_SecA"/>
    <property type="match status" value="2"/>
</dbReference>
<dbReference type="RefSeq" id="WP_328985314.1">
    <property type="nucleotide sequence ID" value="NZ_CP121472.1"/>
</dbReference>
<evidence type="ECO:0000256" key="4">
    <source>
        <dbReference type="ARBA" id="ARBA00022519"/>
    </source>
</evidence>
<feature type="domain" description="SecA family profile" evidence="13">
    <location>
        <begin position="1"/>
        <end position="611"/>
    </location>
</feature>
<dbReference type="Pfam" id="PF01043">
    <property type="entry name" value="SecA_PP_bind"/>
    <property type="match status" value="1"/>
</dbReference>
<organism evidence="14 15">
    <name type="scientific">Thiorhodovibrio winogradskyi</name>
    <dbReference type="NCBI Taxonomy" id="77007"/>
    <lineage>
        <taxon>Bacteria</taxon>
        <taxon>Pseudomonadati</taxon>
        <taxon>Pseudomonadota</taxon>
        <taxon>Gammaproteobacteria</taxon>
        <taxon>Chromatiales</taxon>
        <taxon>Chromatiaceae</taxon>
        <taxon>Thiorhodovibrio</taxon>
    </lineage>
</organism>
<sequence>MLPYRDRERVRVQEPRKLHVGLSLYLHMWLRAWQPWRFCYRTLKRRSQAIVQGARRLDSASVEDIRARCSGKPRPGRAHAIHPSEIDQQLSAICALAERTLGLRPYPEQVHCALLIALGGMAEMATGEGKSLAAALAAMLLALQGRPVHVLTANDYLAQRDADIFQPLFASGGLGVACVHSDMPSQARPVAYGQAIVYTTSRELLGDYLRDRLKLKRHGSDLDRAIKHLMLSPRQGDELLLRGLHAVIVDEADSVLIDDAVMPLILSVPRGNPLLLEATLGAHALADDFVRGRDYRVLAGARKILWKSAGEARVARVQARLPRIWQGFGRARELMTLALMARELFHHDEHYIVQEDKLVLVDSQTGRLTPQRNLGIGLHQALEAKEGLPLSEPSETIARLSFQRFFRLIPHLGGMSGTVREASRELWRIYHQPVLEIPLHRPLRRQREPWLFFRAAEDKYRYLIECVCRLHAHGQPLLLGTRTVAISRLVAERLTAAGIAFQLLNAVQHREEAQVVAQAGRRGAVTIATNMAGRGTDIALTVDARALGGLYVIAVEPQRSARLDRQLHGRAGRQGDPGVETTLVSLDDEVLVAMLPGWLRRLFALGLPKRSGRPSWLGERLVRLAQHRAEQRASRQRDAILKSDDWLDHSLAFHEVSD</sequence>
<dbReference type="InterPro" id="IPR014001">
    <property type="entry name" value="Helicase_ATP-bd"/>
</dbReference>
<dbReference type="PROSITE" id="PS01312">
    <property type="entry name" value="SECA"/>
    <property type="match status" value="1"/>
</dbReference>
<name>A0ABZ0SEU1_9GAMM</name>
<dbReference type="InterPro" id="IPR001650">
    <property type="entry name" value="Helicase_C-like"/>
</dbReference>
<feature type="domain" description="Helicase ATP-binding" evidence="11">
    <location>
        <begin position="111"/>
        <end position="298"/>
    </location>
</feature>
<dbReference type="PROSITE" id="PS51194">
    <property type="entry name" value="HELICASE_CTER"/>
    <property type="match status" value="1"/>
</dbReference>
<protein>
    <submittedName>
        <fullName evidence="14">Preprotein translocase subunit SecA</fullName>
    </submittedName>
</protein>
<dbReference type="PRINTS" id="PR00906">
    <property type="entry name" value="SECA"/>
</dbReference>
<keyword evidence="9" id="KW-0811">Translocation</keyword>
<gene>
    <name evidence="14" type="ORF">Thiowin_04702</name>
</gene>
<reference evidence="14 15" key="1">
    <citation type="journal article" date="2023" name="Microorganisms">
        <title>Thiorhodovibrio frisius and Trv. litoralis spp. nov., Two Novel Members from a Clade of Fastidious Purple Sulfur Bacteria That Exhibit Unique Red-Shifted Light-Harvesting Capabilities.</title>
        <authorList>
            <person name="Methner A."/>
            <person name="Kuzyk S.B."/>
            <person name="Petersen J."/>
            <person name="Bauer S."/>
            <person name="Brinkmann H."/>
            <person name="Sichau K."/>
            <person name="Wanner G."/>
            <person name="Wolf J."/>
            <person name="Neumann-Schaal M."/>
            <person name="Henke P."/>
            <person name="Tank M."/>
            <person name="Sproer C."/>
            <person name="Bunk B."/>
            <person name="Overmann J."/>
        </authorList>
    </citation>
    <scope>NUCLEOTIDE SEQUENCE [LARGE SCALE GENOMIC DNA]</scope>
    <source>
        <strain evidence="14 15">DSM 6702</strain>
    </source>
</reference>
<dbReference type="SUPFAM" id="SSF52540">
    <property type="entry name" value="P-loop containing nucleoside triphosphate hydrolases"/>
    <property type="match status" value="2"/>
</dbReference>
<dbReference type="PROSITE" id="PS51196">
    <property type="entry name" value="SECA_MOTOR_DEAD"/>
    <property type="match status" value="1"/>
</dbReference>
<keyword evidence="3" id="KW-0963">Cytoplasm</keyword>
<keyword evidence="10" id="KW-0472">Membrane</keyword>
<dbReference type="InterPro" id="IPR011115">
    <property type="entry name" value="SecA_DEAD"/>
</dbReference>
<evidence type="ECO:0000259" key="12">
    <source>
        <dbReference type="PROSITE" id="PS51194"/>
    </source>
</evidence>
<evidence type="ECO:0000259" key="11">
    <source>
        <dbReference type="PROSITE" id="PS51192"/>
    </source>
</evidence>
<evidence type="ECO:0000259" key="13">
    <source>
        <dbReference type="PROSITE" id="PS51196"/>
    </source>
</evidence>
<accession>A0ABZ0SEU1</accession>
<keyword evidence="6" id="KW-0067">ATP-binding</keyword>
<dbReference type="InterPro" id="IPR011130">
    <property type="entry name" value="SecA_preprotein_X-link_dom"/>
</dbReference>
<dbReference type="PANTHER" id="PTHR30612">
    <property type="entry name" value="SECA INNER MEMBRANE COMPONENT OF SEC PROTEIN SECRETION SYSTEM"/>
    <property type="match status" value="1"/>
</dbReference>
<dbReference type="PROSITE" id="PS51192">
    <property type="entry name" value="HELICASE_ATP_BIND_1"/>
    <property type="match status" value="1"/>
</dbReference>
<evidence type="ECO:0000256" key="10">
    <source>
        <dbReference type="ARBA" id="ARBA00023136"/>
    </source>
</evidence>
<dbReference type="Gene3D" id="3.40.50.300">
    <property type="entry name" value="P-loop containing nucleotide triphosphate hydrolases"/>
    <property type="match status" value="2"/>
</dbReference>
<evidence type="ECO:0000256" key="9">
    <source>
        <dbReference type="ARBA" id="ARBA00023010"/>
    </source>
</evidence>
<dbReference type="PANTHER" id="PTHR30612:SF0">
    <property type="entry name" value="CHLOROPLAST PROTEIN-TRANSPORTING ATPASE"/>
    <property type="match status" value="1"/>
</dbReference>
<keyword evidence="7" id="KW-0653">Protein transport</keyword>
<keyword evidence="15" id="KW-1185">Reference proteome</keyword>
<evidence type="ECO:0000256" key="5">
    <source>
        <dbReference type="ARBA" id="ARBA00022741"/>
    </source>
</evidence>
<evidence type="ECO:0000256" key="7">
    <source>
        <dbReference type="ARBA" id="ARBA00022927"/>
    </source>
</evidence>
<dbReference type="SMART" id="SM00958">
    <property type="entry name" value="SecA_PP_bind"/>
    <property type="match status" value="1"/>
</dbReference>
<proteinExistence type="predicted"/>
<keyword evidence="1" id="KW-0813">Transport</keyword>
<evidence type="ECO:0000256" key="1">
    <source>
        <dbReference type="ARBA" id="ARBA00022448"/>
    </source>
</evidence>
<dbReference type="InterPro" id="IPR000185">
    <property type="entry name" value="SecA"/>
</dbReference>
<feature type="domain" description="Helicase C-terminal" evidence="12">
    <location>
        <begin position="458"/>
        <end position="615"/>
    </location>
</feature>
<evidence type="ECO:0000256" key="6">
    <source>
        <dbReference type="ARBA" id="ARBA00022840"/>
    </source>
</evidence>